<gene>
    <name evidence="8" type="ORF">GCM10008932_14340</name>
</gene>
<evidence type="ECO:0000313" key="9">
    <source>
        <dbReference type="Proteomes" id="UP001501166"/>
    </source>
</evidence>
<evidence type="ECO:0000256" key="5">
    <source>
        <dbReference type="ARBA" id="ARBA00023136"/>
    </source>
</evidence>
<keyword evidence="9" id="KW-1185">Reference proteome</keyword>
<evidence type="ECO:0000313" key="8">
    <source>
        <dbReference type="EMBL" id="GAA0363016.1"/>
    </source>
</evidence>
<feature type="transmembrane region" description="Helical" evidence="7">
    <location>
        <begin position="207"/>
        <end position="228"/>
    </location>
</feature>
<evidence type="ECO:0000256" key="2">
    <source>
        <dbReference type="ARBA" id="ARBA00022475"/>
    </source>
</evidence>
<keyword evidence="4 7" id="KW-1133">Transmembrane helix</keyword>
<dbReference type="CDD" id="cd06574">
    <property type="entry name" value="TM_PBP1_branched-chain-AA_like"/>
    <property type="match status" value="1"/>
</dbReference>
<comment type="caution">
    <text evidence="8">The sequence shown here is derived from an EMBL/GenBank/DDBJ whole genome shotgun (WGS) entry which is preliminary data.</text>
</comment>
<feature type="transmembrane region" description="Helical" evidence="7">
    <location>
        <begin position="240"/>
        <end position="258"/>
    </location>
</feature>
<evidence type="ECO:0000256" key="7">
    <source>
        <dbReference type="SAM" id="Phobius"/>
    </source>
</evidence>
<evidence type="ECO:0000256" key="1">
    <source>
        <dbReference type="ARBA" id="ARBA00004651"/>
    </source>
</evidence>
<accession>A0ABN0XGG7</accession>
<name>A0ABN0XGG7_9LACT</name>
<dbReference type="Proteomes" id="UP001501166">
    <property type="component" value="Unassembled WGS sequence"/>
</dbReference>
<feature type="transmembrane region" description="Helical" evidence="7">
    <location>
        <begin position="125"/>
        <end position="151"/>
    </location>
</feature>
<feature type="region of interest" description="Disordered" evidence="6">
    <location>
        <begin position="287"/>
        <end position="307"/>
    </location>
</feature>
<dbReference type="EMBL" id="BAAACW010000092">
    <property type="protein sequence ID" value="GAA0363016.1"/>
    <property type="molecule type" value="Genomic_DNA"/>
</dbReference>
<dbReference type="PANTHER" id="PTHR32196">
    <property type="entry name" value="ABC TRANSPORTER PERMEASE PROTEIN YPHD-RELATED-RELATED"/>
    <property type="match status" value="1"/>
</dbReference>
<dbReference type="Pfam" id="PF02653">
    <property type="entry name" value="BPD_transp_2"/>
    <property type="match status" value="1"/>
</dbReference>
<sequence length="307" mass="33029">MDLLLSSVSQGLLWSVMAIGVYLTFRILGLADLTAEGSFPLGAAVCTSLIVNGVQPWLATLLALVGGMVAGFISGFLHTKWKIPALLSGIITMTGLYSINLRIMGQANLTLLGESTLMRTVSSWGLGRMNAVLTVGFIVVAIVVFLLYLFFQTEVGLAIRSTGDNSAMSEANGIRVNTMKIVGYMLSNGLIALSGALLAQNNGYSDISMGIGTIVIGLASIIIGEVFFRHLTLVKHLMTIVLGSVIYRLLLLIVLEMRVDPQDLKLFSAIILAIALGLPSIRSKLPKRQKKVQKSKEKGGMLSWMQR</sequence>
<feature type="transmembrane region" description="Helical" evidence="7">
    <location>
        <begin position="264"/>
        <end position="281"/>
    </location>
</feature>
<feature type="transmembrane region" description="Helical" evidence="7">
    <location>
        <begin position="57"/>
        <end position="78"/>
    </location>
</feature>
<organism evidence="8 9">
    <name type="scientific">Alkalibacterium iburiense</name>
    <dbReference type="NCBI Taxonomy" id="290589"/>
    <lineage>
        <taxon>Bacteria</taxon>
        <taxon>Bacillati</taxon>
        <taxon>Bacillota</taxon>
        <taxon>Bacilli</taxon>
        <taxon>Lactobacillales</taxon>
        <taxon>Carnobacteriaceae</taxon>
        <taxon>Alkalibacterium</taxon>
    </lineage>
</organism>
<evidence type="ECO:0000256" key="3">
    <source>
        <dbReference type="ARBA" id="ARBA00022692"/>
    </source>
</evidence>
<dbReference type="InterPro" id="IPR001851">
    <property type="entry name" value="ABC_transp_permease"/>
</dbReference>
<feature type="transmembrane region" description="Helical" evidence="7">
    <location>
        <begin position="85"/>
        <end position="105"/>
    </location>
</feature>
<proteinExistence type="predicted"/>
<protein>
    <submittedName>
        <fullName evidence="8">ABC transporter permease</fullName>
    </submittedName>
</protein>
<keyword evidence="5 7" id="KW-0472">Membrane</keyword>
<comment type="subcellular location">
    <subcellularLocation>
        <location evidence="1">Cell membrane</location>
        <topology evidence="1">Multi-pass membrane protein</topology>
    </subcellularLocation>
</comment>
<evidence type="ECO:0000256" key="6">
    <source>
        <dbReference type="SAM" id="MobiDB-lite"/>
    </source>
</evidence>
<keyword evidence="2" id="KW-1003">Cell membrane</keyword>
<dbReference type="PANTHER" id="PTHR32196:SF69">
    <property type="entry name" value="BRANCHED-CHAIN AMINO ACID TRANSPORT SYSTEM, PERMEASE PROTEIN"/>
    <property type="match status" value="1"/>
</dbReference>
<feature type="transmembrane region" description="Helical" evidence="7">
    <location>
        <begin position="181"/>
        <end position="201"/>
    </location>
</feature>
<feature type="transmembrane region" description="Helical" evidence="7">
    <location>
        <begin position="12"/>
        <end position="31"/>
    </location>
</feature>
<evidence type="ECO:0000256" key="4">
    <source>
        <dbReference type="ARBA" id="ARBA00022989"/>
    </source>
</evidence>
<reference evidence="8 9" key="1">
    <citation type="journal article" date="2019" name="Int. J. Syst. Evol. Microbiol.">
        <title>The Global Catalogue of Microorganisms (GCM) 10K type strain sequencing project: providing services to taxonomists for standard genome sequencing and annotation.</title>
        <authorList>
            <consortium name="The Broad Institute Genomics Platform"/>
            <consortium name="The Broad Institute Genome Sequencing Center for Infectious Disease"/>
            <person name="Wu L."/>
            <person name="Ma J."/>
        </authorList>
    </citation>
    <scope>NUCLEOTIDE SEQUENCE [LARGE SCALE GENOMIC DNA]</scope>
    <source>
        <strain evidence="8 9">JCM 12662</strain>
    </source>
</reference>
<keyword evidence="3 7" id="KW-0812">Transmembrane</keyword>
<dbReference type="RefSeq" id="WP_343755159.1">
    <property type="nucleotide sequence ID" value="NZ_BAAACW010000092.1"/>
</dbReference>